<evidence type="ECO:0000313" key="6">
    <source>
        <dbReference type="Proteomes" id="UP000285405"/>
    </source>
</evidence>
<dbReference type="SUPFAM" id="SSF53474">
    <property type="entry name" value="alpha/beta-Hydrolases"/>
    <property type="match status" value="1"/>
</dbReference>
<comment type="similarity">
    <text evidence="3">Belongs to the kynurenine formamidase family.</text>
</comment>
<accession>A0A420H8P2</accession>
<evidence type="ECO:0000259" key="4">
    <source>
        <dbReference type="Pfam" id="PF20434"/>
    </source>
</evidence>
<feature type="active site" description="Nucleophile" evidence="3">
    <location>
        <position position="131"/>
    </location>
</feature>
<proteinExistence type="inferred from homology"/>
<sequence length="278" mass="31632">MMEEFFYGHHDLQKIALYQPPPKRDVPRPENALWLIYIHGGAWRDPSITELTFEQTVKTLLSSRWIDRIKGFASISYRLSSHPDYKQDSTTVATKKRDAKHPDHIEDVLEALVFLQDNFRMGQRYILAGHSCGATLAFQTIMSQFAVPKFAKPRVIVGLAGIYNLRGLRDRKSDETYQTFLTGAFGESEADWDSVSPVNIVPTENPWPNGRLVILASSTLDEAVDAEQIDEMAKTLEGYDGLKIDTWKQILHCSHDDIWSGDGLAEVLERVLDVYFLK</sequence>
<gene>
    <name evidence="5" type="ORF">GcC1_217033</name>
</gene>
<dbReference type="HAMAP" id="MF_03014">
    <property type="entry name" value="KFase"/>
    <property type="match status" value="1"/>
</dbReference>
<dbReference type="PANTHER" id="PTHR48081">
    <property type="entry name" value="AB HYDROLASE SUPERFAMILY PROTEIN C4A8.06C"/>
    <property type="match status" value="1"/>
</dbReference>
<dbReference type="EC" id="3.5.1.9" evidence="3"/>
<dbReference type="Proteomes" id="UP000285405">
    <property type="component" value="Unassembled WGS sequence"/>
</dbReference>
<evidence type="ECO:0000256" key="1">
    <source>
        <dbReference type="ARBA" id="ARBA00022801"/>
    </source>
</evidence>
<keyword evidence="1 3" id="KW-0378">Hydrolase</keyword>
<dbReference type="PANTHER" id="PTHR48081:SF33">
    <property type="entry name" value="KYNURENINE FORMAMIDASE"/>
    <property type="match status" value="1"/>
</dbReference>
<dbReference type="OrthoDB" id="420264at2759"/>
<name>A0A420H8P2_9PEZI</name>
<feature type="domain" description="BD-FAE-like" evidence="4">
    <location>
        <begin position="34"/>
        <end position="236"/>
    </location>
</feature>
<dbReference type="Gene3D" id="3.40.50.1820">
    <property type="entry name" value="alpha/beta hydrolase"/>
    <property type="match status" value="1"/>
</dbReference>
<feature type="short sequence motif" description="HGGXW" evidence="3">
    <location>
        <begin position="39"/>
        <end position="43"/>
    </location>
</feature>
<dbReference type="GO" id="GO:0004061">
    <property type="term" value="F:arylformamidase activity"/>
    <property type="evidence" value="ECO:0007669"/>
    <property type="project" value="UniProtKB-UniRule"/>
</dbReference>
<dbReference type="GO" id="GO:0019441">
    <property type="term" value="P:L-tryptophan catabolic process to kynurenine"/>
    <property type="evidence" value="ECO:0007669"/>
    <property type="project" value="UniProtKB-UniRule"/>
</dbReference>
<evidence type="ECO:0000256" key="2">
    <source>
        <dbReference type="ARBA" id="ARBA00023079"/>
    </source>
</evidence>
<comment type="catalytic activity">
    <reaction evidence="3">
        <text>N-formyl-L-kynurenine + H2O = L-kynurenine + formate + H(+)</text>
        <dbReference type="Rhea" id="RHEA:13009"/>
        <dbReference type="ChEBI" id="CHEBI:15377"/>
        <dbReference type="ChEBI" id="CHEBI:15378"/>
        <dbReference type="ChEBI" id="CHEBI:15740"/>
        <dbReference type="ChEBI" id="CHEBI:57959"/>
        <dbReference type="ChEBI" id="CHEBI:58629"/>
        <dbReference type="EC" id="3.5.1.9"/>
    </reaction>
</comment>
<dbReference type="InterPro" id="IPR027519">
    <property type="entry name" value="KFase_ver/fungi-typ"/>
</dbReference>
<evidence type="ECO:0000313" key="5">
    <source>
        <dbReference type="EMBL" id="RKF53797.1"/>
    </source>
</evidence>
<dbReference type="InterPro" id="IPR050300">
    <property type="entry name" value="GDXG_lipolytic_enzyme"/>
</dbReference>
<comment type="pathway">
    <text evidence="3">Amino-acid degradation; L-tryptophan degradation via kynurenine pathway; L-kynurenine from L-tryptophan: step 2/2.</text>
</comment>
<protein>
    <recommendedName>
        <fullName evidence="3">Kynurenine formamidase</fullName>
        <shortName evidence="3">KFA</shortName>
        <shortName evidence="3">KFase</shortName>
        <ecNumber evidence="3">3.5.1.9</ecNumber>
    </recommendedName>
    <alternativeName>
        <fullName evidence="3">Arylformamidase</fullName>
    </alternativeName>
    <alternativeName>
        <fullName evidence="3">N-formylkynurenine formamidase</fullName>
        <shortName evidence="3">FKF</shortName>
    </alternativeName>
</protein>
<dbReference type="Pfam" id="PF20434">
    <property type="entry name" value="BD-FAE"/>
    <property type="match status" value="1"/>
</dbReference>
<comment type="subunit">
    <text evidence="3">Homodimer.</text>
</comment>
<evidence type="ECO:0000256" key="3">
    <source>
        <dbReference type="HAMAP-Rule" id="MF_03014"/>
    </source>
</evidence>
<keyword evidence="2 3" id="KW-0823">Tryptophan catabolism</keyword>
<dbReference type="GO" id="GO:0034354">
    <property type="term" value="P:'de novo' NAD+ biosynthetic process from L-tryptophan"/>
    <property type="evidence" value="ECO:0007669"/>
    <property type="project" value="UniProtKB-UniRule"/>
</dbReference>
<dbReference type="InterPro" id="IPR049492">
    <property type="entry name" value="BD-FAE-like_dom"/>
</dbReference>
<dbReference type="AlphaFoldDB" id="A0A420H8P2"/>
<feature type="active site" evidence="3">
    <location>
        <position position="255"/>
    </location>
</feature>
<dbReference type="UniPathway" id="UPA00333">
    <property type="reaction ID" value="UER00454"/>
</dbReference>
<organism evidence="5 6">
    <name type="scientific">Golovinomyces cichoracearum</name>
    <dbReference type="NCBI Taxonomy" id="62708"/>
    <lineage>
        <taxon>Eukaryota</taxon>
        <taxon>Fungi</taxon>
        <taxon>Dikarya</taxon>
        <taxon>Ascomycota</taxon>
        <taxon>Pezizomycotina</taxon>
        <taxon>Leotiomycetes</taxon>
        <taxon>Erysiphales</taxon>
        <taxon>Erysiphaceae</taxon>
        <taxon>Golovinomyces</taxon>
    </lineage>
</organism>
<comment type="function">
    <text evidence="3">Catalyzes the hydrolysis of N-formyl-L-kynurenine to L-kynurenine, the second step in the kynurenine pathway of tryptophan degradation. Kynurenine may be further oxidized to nicotinic acid, NAD(H) and NADP(H). Required for elimination of toxic metabolites.</text>
</comment>
<comment type="domain">
    <text evidence="3">The main chain amide nitrogen atoms of the second glycine and its adjacent residue in the HGGXW motif define the oxyanion hole, and stabilize the oxyanion that forms during the nucleophilic attack by the catalytic serine during substrate cleavage.</text>
</comment>
<dbReference type="EMBL" id="MCBR01021795">
    <property type="protein sequence ID" value="RKF53797.1"/>
    <property type="molecule type" value="Genomic_DNA"/>
</dbReference>
<reference evidence="5 6" key="1">
    <citation type="journal article" date="2018" name="BMC Genomics">
        <title>Comparative genome analyses reveal sequence features reflecting distinct modes of host-adaptation between dicot and monocot powdery mildew.</title>
        <authorList>
            <person name="Wu Y."/>
            <person name="Ma X."/>
            <person name="Pan Z."/>
            <person name="Kale S.D."/>
            <person name="Song Y."/>
            <person name="King H."/>
            <person name="Zhang Q."/>
            <person name="Presley C."/>
            <person name="Deng X."/>
            <person name="Wei C.I."/>
            <person name="Xiao S."/>
        </authorList>
    </citation>
    <scope>NUCLEOTIDE SEQUENCE [LARGE SCALE GENOMIC DNA]</scope>
    <source>
        <strain evidence="5">UCSC1</strain>
    </source>
</reference>
<dbReference type="InterPro" id="IPR029058">
    <property type="entry name" value="AB_hydrolase_fold"/>
</dbReference>
<comment type="caution">
    <text evidence="5">The sequence shown here is derived from an EMBL/GenBank/DDBJ whole genome shotgun (WGS) entry which is preliminary data.</text>
</comment>
<feature type="active site" evidence="3">
    <location>
        <position position="221"/>
    </location>
</feature>